<sequence length="445" mass="45591">MEAHHLRPPEAKDAAEFVAAMRALRVRSGYSFRVLERRAANLGEVLPTSTLNSALSRSTLPREQIVVAFVRACGGDEETAAAWARVRADLATADLEPAAGEPGAAEAAPEPDPAPVAEPATPTEAIPAPRAETPAPETPLAEAPRAETPRAETPAPEAPLAEAPPAEIPPAETPPAETPPAPAETAPAPAVSVPAAAHPSAAVRRSRVVAVVAGIAAVVLALVLVAVLTSPPPSAGPNAASTSITTSTTTTTAAETTAATTAGTTAPAEAQAPAPQNPQPQPTPVTTTTTVDRPQPPPAGSPRDGIQRIRLGHTGLCVGEGQERFSAEPRIVLGQHDCATATPPTELERLPDGSYRIKLHNAQYGVGCATVDYGGKDTGVLIAGTNCGDRADQRFTLEPVNAGYRLHSVPGARYCVGVYGGSREEGVQLIQDPCDGGAHQVFQLG</sequence>
<dbReference type="InterPro" id="IPR035992">
    <property type="entry name" value="Ricin_B-like_lectins"/>
</dbReference>
<evidence type="ECO:0008006" key="5">
    <source>
        <dbReference type="Google" id="ProtNLM"/>
    </source>
</evidence>
<keyword evidence="2" id="KW-0812">Transmembrane</keyword>
<feature type="compositionally biased region" description="Low complexity" evidence="1">
    <location>
        <begin position="98"/>
        <end position="108"/>
    </location>
</feature>
<feature type="compositionally biased region" description="Low complexity" evidence="1">
    <location>
        <begin position="151"/>
        <end position="165"/>
    </location>
</feature>
<evidence type="ECO:0000313" key="4">
    <source>
        <dbReference type="Proteomes" id="UP001500416"/>
    </source>
</evidence>
<dbReference type="Proteomes" id="UP001500416">
    <property type="component" value="Unassembled WGS sequence"/>
</dbReference>
<dbReference type="Gene3D" id="2.80.10.50">
    <property type="match status" value="1"/>
</dbReference>
<evidence type="ECO:0000256" key="2">
    <source>
        <dbReference type="SAM" id="Phobius"/>
    </source>
</evidence>
<dbReference type="CDD" id="cd00161">
    <property type="entry name" value="beta-trefoil_Ricin-like"/>
    <property type="match status" value="1"/>
</dbReference>
<dbReference type="SUPFAM" id="SSF50370">
    <property type="entry name" value="Ricin B-like lectins"/>
    <property type="match status" value="1"/>
</dbReference>
<keyword evidence="2" id="KW-1133">Transmembrane helix</keyword>
<evidence type="ECO:0000256" key="1">
    <source>
        <dbReference type="SAM" id="MobiDB-lite"/>
    </source>
</evidence>
<feature type="compositionally biased region" description="Low complexity" evidence="1">
    <location>
        <begin position="236"/>
        <end position="274"/>
    </location>
</feature>
<accession>A0ABP3E7X2</accession>
<dbReference type="EMBL" id="BAAABU010000022">
    <property type="protein sequence ID" value="GAA0254291.1"/>
    <property type="molecule type" value="Genomic_DNA"/>
</dbReference>
<name>A0ABP3E7X2_9PSEU</name>
<proteinExistence type="predicted"/>
<feature type="region of interest" description="Disordered" evidence="1">
    <location>
        <begin position="231"/>
        <end position="308"/>
    </location>
</feature>
<keyword evidence="4" id="KW-1185">Reference proteome</keyword>
<comment type="caution">
    <text evidence="3">The sequence shown here is derived from an EMBL/GenBank/DDBJ whole genome shotgun (WGS) entry which is preliminary data.</text>
</comment>
<protein>
    <recommendedName>
        <fullName evidence="5">Ricin B lectin domain-containing protein</fullName>
    </recommendedName>
</protein>
<reference evidence="4" key="1">
    <citation type="journal article" date="2019" name="Int. J. Syst. Evol. Microbiol.">
        <title>The Global Catalogue of Microorganisms (GCM) 10K type strain sequencing project: providing services to taxonomists for standard genome sequencing and annotation.</title>
        <authorList>
            <consortium name="The Broad Institute Genomics Platform"/>
            <consortium name="The Broad Institute Genome Sequencing Center for Infectious Disease"/>
            <person name="Wu L."/>
            <person name="Ma J."/>
        </authorList>
    </citation>
    <scope>NUCLEOTIDE SEQUENCE [LARGE SCALE GENOMIC DNA]</scope>
    <source>
        <strain evidence="4">JCM 3380</strain>
    </source>
</reference>
<evidence type="ECO:0000313" key="3">
    <source>
        <dbReference type="EMBL" id="GAA0254291.1"/>
    </source>
</evidence>
<feature type="compositionally biased region" description="Low complexity" evidence="1">
    <location>
        <begin position="117"/>
        <end position="143"/>
    </location>
</feature>
<gene>
    <name evidence="3" type="ORF">GCM10010492_63810</name>
</gene>
<feature type="compositionally biased region" description="Pro residues" evidence="1">
    <location>
        <begin position="166"/>
        <end position="182"/>
    </location>
</feature>
<feature type="region of interest" description="Disordered" evidence="1">
    <location>
        <begin position="98"/>
        <end position="191"/>
    </location>
</feature>
<dbReference type="RefSeq" id="WP_343937931.1">
    <property type="nucleotide sequence ID" value="NZ_BAAABU010000022.1"/>
</dbReference>
<organism evidence="3 4">
    <name type="scientific">Saccharothrix mutabilis subsp. mutabilis</name>
    <dbReference type="NCBI Taxonomy" id="66855"/>
    <lineage>
        <taxon>Bacteria</taxon>
        <taxon>Bacillati</taxon>
        <taxon>Actinomycetota</taxon>
        <taxon>Actinomycetes</taxon>
        <taxon>Pseudonocardiales</taxon>
        <taxon>Pseudonocardiaceae</taxon>
        <taxon>Saccharothrix</taxon>
    </lineage>
</organism>
<keyword evidence="2" id="KW-0472">Membrane</keyword>
<feature type="compositionally biased region" description="Low complexity" evidence="1">
    <location>
        <begin position="284"/>
        <end position="293"/>
    </location>
</feature>
<feature type="transmembrane region" description="Helical" evidence="2">
    <location>
        <begin position="208"/>
        <end position="228"/>
    </location>
</feature>